<evidence type="ECO:0000313" key="3">
    <source>
        <dbReference type="Proteomes" id="UP000001551"/>
    </source>
</evidence>
<dbReference type="AlphaFoldDB" id="E6U8X6"/>
<keyword evidence="3" id="KW-1185">Reference proteome</keyword>
<organism evidence="2 3">
    <name type="scientific">Ethanoligenens harbinense (strain DSM 18485 / JCM 12961 / CGMCC 1.5033 / YUAN-3)</name>
    <dbReference type="NCBI Taxonomy" id="663278"/>
    <lineage>
        <taxon>Bacteria</taxon>
        <taxon>Bacillati</taxon>
        <taxon>Bacillota</taxon>
        <taxon>Clostridia</taxon>
        <taxon>Eubacteriales</taxon>
        <taxon>Oscillospiraceae</taxon>
        <taxon>Ethanoligenens</taxon>
    </lineage>
</organism>
<evidence type="ECO:0000313" key="2">
    <source>
        <dbReference type="EMBL" id="ADU26040.1"/>
    </source>
</evidence>
<evidence type="ECO:0008006" key="4">
    <source>
        <dbReference type="Google" id="ProtNLM"/>
    </source>
</evidence>
<dbReference type="STRING" id="663278.Ethha_0455"/>
<name>E6U8X6_ETHHY</name>
<dbReference type="HOGENOM" id="CLU_1832144_0_0_9"/>
<keyword evidence="1" id="KW-0812">Transmembrane</keyword>
<keyword evidence="1" id="KW-0472">Membrane</keyword>
<dbReference type="KEGG" id="eha:Ethha_0455"/>
<keyword evidence="1" id="KW-1133">Transmembrane helix</keyword>
<proteinExistence type="predicted"/>
<sequence>MKRCAKCGAACADSDTYCGVCGAPLPAWGRPAPTGDGFAVASMVLGIIGICTFWFGLGVITSILAVIFSLIVLCTARRRAVGHGMAIAGLVTGGLALFITLLIVVFLIAIGSAASSQRQDTYSDTGGALFSHTDGGDYSA</sequence>
<feature type="transmembrane region" description="Helical" evidence="1">
    <location>
        <begin position="85"/>
        <end position="110"/>
    </location>
</feature>
<dbReference type="RefSeq" id="WP_013484421.1">
    <property type="nucleotide sequence ID" value="NC_014828.1"/>
</dbReference>
<dbReference type="EMBL" id="CP002400">
    <property type="protein sequence ID" value="ADU26040.1"/>
    <property type="molecule type" value="Genomic_DNA"/>
</dbReference>
<gene>
    <name evidence="2" type="ordered locus">Ethha_0455</name>
</gene>
<protein>
    <recommendedName>
        <fullName evidence="4">DUF4190 domain-containing protein</fullName>
    </recommendedName>
</protein>
<evidence type="ECO:0000256" key="1">
    <source>
        <dbReference type="SAM" id="Phobius"/>
    </source>
</evidence>
<feature type="transmembrane region" description="Helical" evidence="1">
    <location>
        <begin position="40"/>
        <end position="73"/>
    </location>
</feature>
<accession>E6U8X6</accession>
<dbReference type="Proteomes" id="UP000001551">
    <property type="component" value="Chromosome"/>
</dbReference>
<reference evidence="2 3" key="1">
    <citation type="submission" date="2010-12" db="EMBL/GenBank/DDBJ databases">
        <title>Complete sequence of Ethanoligenens harbinense YUAN-3.</title>
        <authorList>
            <person name="Lucas S."/>
            <person name="Copeland A."/>
            <person name="Lapidus A."/>
            <person name="Cheng J.-F."/>
            <person name="Bruce D."/>
            <person name="Goodwin L."/>
            <person name="Pitluck S."/>
            <person name="Chertkov O."/>
            <person name="Misra M."/>
            <person name="Detter J.C."/>
            <person name="Han C."/>
            <person name="Tapia R."/>
            <person name="Land M."/>
            <person name="Hauser L."/>
            <person name="Jeffries C."/>
            <person name="Kyrpides N."/>
            <person name="Ivanova N."/>
            <person name="Mikhailova N."/>
            <person name="Wang A."/>
            <person name="Mouttaki H."/>
            <person name="He Z."/>
            <person name="Zhou J."/>
            <person name="Hemme C.L."/>
            <person name="Woyke T."/>
        </authorList>
    </citation>
    <scope>NUCLEOTIDE SEQUENCE [LARGE SCALE GENOMIC DNA]</scope>
    <source>
        <strain evidence="3">DSM 18485 / JCM 12961 / CGMCC 1.5033 / YUAN-3</strain>
    </source>
</reference>